<protein>
    <recommendedName>
        <fullName evidence="4 9">LL-diaminopimelate aminotransferase</fullName>
        <ecNumber evidence="3 9">2.6.1.83</ecNumber>
    </recommendedName>
</protein>
<dbReference type="Gene3D" id="3.90.1150.10">
    <property type="entry name" value="Aspartate Aminotransferase, domain 1"/>
    <property type="match status" value="1"/>
</dbReference>
<evidence type="ECO:0000256" key="4">
    <source>
        <dbReference type="ARBA" id="ARBA00018052"/>
    </source>
</evidence>
<dbReference type="InterPro" id="IPR004839">
    <property type="entry name" value="Aminotransferase_I/II_large"/>
</dbReference>
<evidence type="ECO:0000256" key="3">
    <source>
        <dbReference type="ARBA" id="ARBA00013138"/>
    </source>
</evidence>
<dbReference type="GO" id="GO:0030170">
    <property type="term" value="F:pyridoxal phosphate binding"/>
    <property type="evidence" value="ECO:0007669"/>
    <property type="project" value="UniProtKB-UniRule"/>
</dbReference>
<reference evidence="11" key="2">
    <citation type="submission" date="2021-04" db="EMBL/GenBank/DDBJ databases">
        <authorList>
            <person name="Gilroy R."/>
        </authorList>
    </citation>
    <scope>NUCLEOTIDE SEQUENCE</scope>
    <source>
        <strain evidence="11">14975</strain>
    </source>
</reference>
<dbReference type="InterPro" id="IPR015424">
    <property type="entry name" value="PyrdxlP-dep_Trfase"/>
</dbReference>
<evidence type="ECO:0000256" key="8">
    <source>
        <dbReference type="ARBA" id="ARBA00051934"/>
    </source>
</evidence>
<evidence type="ECO:0000256" key="1">
    <source>
        <dbReference type="ARBA" id="ARBA00001933"/>
    </source>
</evidence>
<feature type="domain" description="Aminotransferase class I/classII large" evidence="10">
    <location>
        <begin position="38"/>
        <end position="407"/>
    </location>
</feature>
<gene>
    <name evidence="11" type="ORF">H9862_06980</name>
</gene>
<evidence type="ECO:0000259" key="10">
    <source>
        <dbReference type="Pfam" id="PF00155"/>
    </source>
</evidence>
<keyword evidence="7" id="KW-0663">Pyridoxal phosphate</keyword>
<comment type="cofactor">
    <cofactor evidence="1">
        <name>pyridoxal 5'-phosphate</name>
        <dbReference type="ChEBI" id="CHEBI:597326"/>
    </cofactor>
</comment>
<dbReference type="EC" id="2.6.1.83" evidence="3 9"/>
<dbReference type="GO" id="GO:0010285">
    <property type="term" value="F:L,L-diaminopimelate aminotransferase activity"/>
    <property type="evidence" value="ECO:0007669"/>
    <property type="project" value="UniProtKB-EC"/>
</dbReference>
<comment type="catalytic activity">
    <reaction evidence="8">
        <text>(2S,6S)-2,6-diaminopimelate + 2-oxoglutarate = (S)-2,3,4,5-tetrahydrodipicolinate + L-glutamate + H2O + H(+)</text>
        <dbReference type="Rhea" id="RHEA:23988"/>
        <dbReference type="ChEBI" id="CHEBI:15377"/>
        <dbReference type="ChEBI" id="CHEBI:15378"/>
        <dbReference type="ChEBI" id="CHEBI:16810"/>
        <dbReference type="ChEBI" id="CHEBI:16845"/>
        <dbReference type="ChEBI" id="CHEBI:29985"/>
        <dbReference type="ChEBI" id="CHEBI:57609"/>
        <dbReference type="EC" id="2.6.1.83"/>
    </reaction>
</comment>
<comment type="pathway">
    <text evidence="2">Amino-acid biosynthesis; L-lysine biosynthesis via DAP pathway; LL-2,6-diaminopimelate from (S)-tetrahydrodipicolinate (aminotransferase route): step 1/1.</text>
</comment>
<dbReference type="EMBL" id="DXFQ01000128">
    <property type="protein sequence ID" value="HIX20326.1"/>
    <property type="molecule type" value="Genomic_DNA"/>
</dbReference>
<dbReference type="FunFam" id="3.40.640.10:FF:000099">
    <property type="entry name" value="LL-diaminopimelate aminotransferase, chloroplastic"/>
    <property type="match status" value="1"/>
</dbReference>
<evidence type="ECO:0000256" key="2">
    <source>
        <dbReference type="ARBA" id="ARBA00004982"/>
    </source>
</evidence>
<reference evidence="11" key="1">
    <citation type="journal article" date="2021" name="PeerJ">
        <title>Extensive microbial diversity within the chicken gut microbiome revealed by metagenomics and culture.</title>
        <authorList>
            <person name="Gilroy R."/>
            <person name="Ravi A."/>
            <person name="Getino M."/>
            <person name="Pursley I."/>
            <person name="Horton D.L."/>
            <person name="Alikhan N.F."/>
            <person name="Baker D."/>
            <person name="Gharbi K."/>
            <person name="Hall N."/>
            <person name="Watson M."/>
            <person name="Adriaenssens E.M."/>
            <person name="Foster-Nyarko E."/>
            <person name="Jarju S."/>
            <person name="Secka A."/>
            <person name="Antonio M."/>
            <person name="Oren A."/>
            <person name="Chaudhuri R.R."/>
            <person name="La Ragione R."/>
            <person name="Hildebrand F."/>
            <person name="Pallen M.J."/>
        </authorList>
    </citation>
    <scope>NUCLEOTIDE SEQUENCE</scope>
    <source>
        <strain evidence="11">14975</strain>
    </source>
</reference>
<keyword evidence="5 11" id="KW-0032">Aminotransferase</keyword>
<dbReference type="HAMAP" id="MF_01642">
    <property type="entry name" value="DapL_aminotrans_1"/>
    <property type="match status" value="1"/>
</dbReference>
<dbReference type="Proteomes" id="UP000823964">
    <property type="component" value="Unassembled WGS sequence"/>
</dbReference>
<dbReference type="InterPro" id="IPR015422">
    <property type="entry name" value="PyrdxlP-dep_Trfase_small"/>
</dbReference>
<evidence type="ECO:0000256" key="5">
    <source>
        <dbReference type="ARBA" id="ARBA00022576"/>
    </source>
</evidence>
<evidence type="ECO:0000256" key="7">
    <source>
        <dbReference type="ARBA" id="ARBA00022898"/>
    </source>
</evidence>
<dbReference type="CDD" id="cd00609">
    <property type="entry name" value="AAT_like"/>
    <property type="match status" value="1"/>
</dbReference>
<evidence type="ECO:0000256" key="6">
    <source>
        <dbReference type="ARBA" id="ARBA00022679"/>
    </source>
</evidence>
<dbReference type="PANTHER" id="PTHR43144">
    <property type="entry name" value="AMINOTRANSFERASE"/>
    <property type="match status" value="1"/>
</dbReference>
<dbReference type="Gene3D" id="3.40.640.10">
    <property type="entry name" value="Type I PLP-dependent aspartate aminotransferase-like (Major domain)"/>
    <property type="match status" value="1"/>
</dbReference>
<evidence type="ECO:0000256" key="9">
    <source>
        <dbReference type="NCBIfam" id="TIGR03542"/>
    </source>
</evidence>
<dbReference type="SUPFAM" id="SSF53383">
    <property type="entry name" value="PLP-dependent transferases"/>
    <property type="match status" value="1"/>
</dbReference>
<proteinExistence type="inferred from homology"/>
<organism evidence="11 12">
    <name type="scientific">Candidatus Akkermansia intestinigallinarum</name>
    <dbReference type="NCBI Taxonomy" id="2838431"/>
    <lineage>
        <taxon>Bacteria</taxon>
        <taxon>Pseudomonadati</taxon>
        <taxon>Verrucomicrobiota</taxon>
        <taxon>Verrucomicrobiia</taxon>
        <taxon>Verrucomicrobiales</taxon>
        <taxon>Akkermansiaceae</taxon>
        <taxon>Akkermansia</taxon>
    </lineage>
</organism>
<dbReference type="AlphaFoldDB" id="A0A9D1VBX8"/>
<sequence length="412" mass="44955">MAQINDNFLKLQAGYLFPEIGRRVAAFAAAHPDKAADIIRCGIGDVTEPLPRAAIDAMHKAVDDQAKRETFHGYGPEQGYAWLREAIAEVSYKARGVEVHADEIYVSDGAKCDTGNILDIFGHNNVIAVPDPVYPVYVDTNVMNGNTGKAREDGSYEGLVYLPCTPENGFVPEVPAQRVDLVYLCFPNNPTGAVANREQLEAWVDYALKNDTILLYDGAYEAFVTDESIPTSIFAIPGARRCAIEFRSFSKQGGFTGTRCGYVVIPKELMGKDAEGRPVQVAQLWNRRHCTKFNGASYIVQRGAAALFTPEGQAQCKALIEHYLGNAKLLAEACRAAGLKVWGGANAPYVWVQTPAGMGSWEFFDKMLEEALVVITPGAGFGAHGEGFFRISAFNSRANVEEVCRRIAKLLA</sequence>
<evidence type="ECO:0000313" key="12">
    <source>
        <dbReference type="Proteomes" id="UP000823964"/>
    </source>
</evidence>
<name>A0A9D1VBX8_9BACT</name>
<accession>A0A9D1VBX8</accession>
<comment type="caution">
    <text evidence="11">The sequence shown here is derived from an EMBL/GenBank/DDBJ whole genome shotgun (WGS) entry which is preliminary data.</text>
</comment>
<dbReference type="InterPro" id="IPR015421">
    <property type="entry name" value="PyrdxlP-dep_Trfase_major"/>
</dbReference>
<keyword evidence="6 11" id="KW-0808">Transferase</keyword>
<dbReference type="InterPro" id="IPR019942">
    <property type="entry name" value="DapL/ALD1"/>
</dbReference>
<dbReference type="NCBIfam" id="TIGR03542">
    <property type="entry name" value="DAPAT_plant"/>
    <property type="match status" value="1"/>
</dbReference>
<evidence type="ECO:0000313" key="11">
    <source>
        <dbReference type="EMBL" id="HIX20326.1"/>
    </source>
</evidence>
<dbReference type="Pfam" id="PF00155">
    <property type="entry name" value="Aminotran_1_2"/>
    <property type="match status" value="1"/>
</dbReference>